<feature type="compositionally biased region" description="Polar residues" evidence="5">
    <location>
        <begin position="511"/>
        <end position="523"/>
    </location>
</feature>
<accession>M2MZ89</accession>
<dbReference type="EMBL" id="KB445554">
    <property type="protein sequence ID" value="EMC96928.1"/>
    <property type="molecule type" value="Genomic_DNA"/>
</dbReference>
<dbReference type="PANTHER" id="PTHR39469">
    <property type="entry name" value="CHROMOSOME 1, WHOLE GENOME SHOTGUN SEQUENCE"/>
    <property type="match status" value="1"/>
</dbReference>
<feature type="transmembrane region" description="Helical" evidence="6">
    <location>
        <begin position="132"/>
        <end position="150"/>
    </location>
</feature>
<dbReference type="eggNOG" id="ENOG502RXUE">
    <property type="taxonomic scope" value="Eukaryota"/>
</dbReference>
<feature type="region of interest" description="Disordered" evidence="5">
    <location>
        <begin position="506"/>
        <end position="595"/>
    </location>
</feature>
<dbReference type="Pfam" id="PF13886">
    <property type="entry name" value="TM7S3_TM198"/>
    <property type="match status" value="1"/>
</dbReference>
<feature type="domain" description="TM7S3/TM198-like" evidence="7">
    <location>
        <begin position="27"/>
        <end position="230"/>
    </location>
</feature>
<feature type="region of interest" description="Disordered" evidence="5">
    <location>
        <begin position="287"/>
        <end position="335"/>
    </location>
</feature>
<dbReference type="InterPro" id="IPR025256">
    <property type="entry name" value="TM7S3/TM198-like_dom"/>
</dbReference>
<feature type="transmembrane region" description="Helical" evidence="6">
    <location>
        <begin position="80"/>
        <end position="99"/>
    </location>
</feature>
<evidence type="ECO:0000259" key="7">
    <source>
        <dbReference type="Pfam" id="PF13886"/>
    </source>
</evidence>
<feature type="compositionally biased region" description="Low complexity" evidence="5">
    <location>
        <begin position="673"/>
        <end position="683"/>
    </location>
</feature>
<feature type="region of interest" description="Disordered" evidence="5">
    <location>
        <begin position="410"/>
        <end position="450"/>
    </location>
</feature>
<dbReference type="PANTHER" id="PTHR39469:SF1">
    <property type="entry name" value="DUF4203 DOMAIN-CONTAINING PROTEIN"/>
    <property type="match status" value="1"/>
</dbReference>
<protein>
    <recommendedName>
        <fullName evidence="7">TM7S3/TM198-like domain-containing protein</fullName>
    </recommendedName>
</protein>
<feature type="region of interest" description="Disordered" evidence="5">
    <location>
        <begin position="964"/>
        <end position="986"/>
    </location>
</feature>
<feature type="transmembrane region" description="Helical" evidence="6">
    <location>
        <begin position="106"/>
        <end position="126"/>
    </location>
</feature>
<feature type="transmembrane region" description="Helical" evidence="6">
    <location>
        <begin position="49"/>
        <end position="68"/>
    </location>
</feature>
<dbReference type="RefSeq" id="XP_007675556.1">
    <property type="nucleotide sequence ID" value="XM_007677366.1"/>
</dbReference>
<dbReference type="Proteomes" id="UP000011761">
    <property type="component" value="Unassembled WGS sequence"/>
</dbReference>
<evidence type="ECO:0000256" key="1">
    <source>
        <dbReference type="ARBA" id="ARBA00004141"/>
    </source>
</evidence>
<evidence type="ECO:0000313" key="9">
    <source>
        <dbReference type="Proteomes" id="UP000011761"/>
    </source>
</evidence>
<feature type="compositionally biased region" description="Low complexity" evidence="5">
    <location>
        <begin position="287"/>
        <end position="300"/>
    </location>
</feature>
<feature type="compositionally biased region" description="Polar residues" evidence="5">
    <location>
        <begin position="370"/>
        <end position="382"/>
    </location>
</feature>
<keyword evidence="4 6" id="KW-0472">Membrane</keyword>
<feature type="compositionally biased region" description="Polar residues" evidence="5">
    <location>
        <begin position="567"/>
        <end position="576"/>
    </location>
</feature>
<feature type="transmembrane region" description="Helical" evidence="6">
    <location>
        <begin position="19"/>
        <end position="42"/>
    </location>
</feature>
<name>M2MZ89_BAUPA</name>
<dbReference type="GeneID" id="19108734"/>
<dbReference type="KEGG" id="bcom:BAUCODRAFT_147124"/>
<evidence type="ECO:0000256" key="2">
    <source>
        <dbReference type="ARBA" id="ARBA00022692"/>
    </source>
</evidence>
<sequence>MTSATTTGRPDALPLQPKITPAIGIAGCILLIAGVALCLIGIKHEWLHVFLSTALLASLAVTVLVVYVMNPPVSDAVQGAYMVAAVLTGVIFGALALVFREVTEGLGCLLGGFCLAMWFLVLSPGGLITSTAGRGILIAVFCIASFALSFSHYTRTYSLILCTSFAGATVTILGIDCFSRAGLKEFWIYLWNLNVNEFPLGTTTYPITRGIRVEIACTIIFFILGVLSQFKIWKIVKERRVKRDVERMRDEESKDQLEAAVGRDVEATAERDRAEWEAMYGDKSGASVHVDSGVGSSVDSLPKRGGSVREREIDGIEMADIPGSRSGRNSKQHARPPMVVCVAPEDEAPPPASQSGELLLSEGNHHYHSAAQSSERLASGRTSLDGKDATSVKDWSDLSSAAPAVPAVVPLPFSIPGQDQDQKSDGNDHESLVSRATAGQPLQERRGVPVKQLTLGDALGMEHIPRVEDDRASSVAATADEDTDFDTLSAPRLSAAPSPYRFAFDEDASKSPFSNNISDTRAPNRSMVELPFEEDDEEAVPRPETTMEEVVPPVDKEASIPRKRRSTAGSKRQSVGSRRVSGEDAEPAEDTVSLVESLRDHLPQGLSKVAQTYRTNEWAKHIADADKPEVEADISGSHSPGIQVDHAFAEAARPVDTEALKPSSIFPEKPEFSRNASRASSNNPYRQSMQTRKPGLPHAGSGAVTPVYAFSRSPSAMSLNRQGSNPASKAQHRLTTQGLRNVSAPLINQPLVESPVEEAAAFSPHRTVSTPMASNINLMDERNVRLQHQPTSASFNALTTAATDANAIDPSDSASMRNVRLDDDNISLSERKQLLDEENMTLAERKAVMQQQREGMVSPTTQRKGTWPLPARMNSTAAQANAIYDSHQPRRSNTVDTSKQANMLTQWRQSLQQDAAARQPLMSNDAGRQALLHERRMVEYEHRLHQAQRVHRQSAMDMAMQSRALHGAHRDALRKMQAQANGRAPQ</sequence>
<evidence type="ECO:0000256" key="4">
    <source>
        <dbReference type="ARBA" id="ARBA00023136"/>
    </source>
</evidence>
<feature type="region of interest" description="Disordered" evidence="5">
    <location>
        <begin position="368"/>
        <end position="391"/>
    </location>
</feature>
<dbReference type="GO" id="GO:0016020">
    <property type="term" value="C:membrane"/>
    <property type="evidence" value="ECO:0007669"/>
    <property type="project" value="UniProtKB-SubCell"/>
</dbReference>
<feature type="transmembrane region" description="Helical" evidence="6">
    <location>
        <begin position="157"/>
        <end position="175"/>
    </location>
</feature>
<dbReference type="OrthoDB" id="102260at2759"/>
<comment type="subcellular location">
    <subcellularLocation>
        <location evidence="1">Membrane</location>
        <topology evidence="1">Multi-pass membrane protein</topology>
    </subcellularLocation>
</comment>
<keyword evidence="3 6" id="KW-1133">Transmembrane helix</keyword>
<evidence type="ECO:0000256" key="3">
    <source>
        <dbReference type="ARBA" id="ARBA00022989"/>
    </source>
</evidence>
<evidence type="ECO:0000256" key="6">
    <source>
        <dbReference type="SAM" id="Phobius"/>
    </source>
</evidence>
<feature type="compositionally biased region" description="Basic and acidic residues" evidence="5">
    <location>
        <begin position="420"/>
        <end position="432"/>
    </location>
</feature>
<keyword evidence="9" id="KW-1185">Reference proteome</keyword>
<feature type="region of interest" description="Disordered" evidence="5">
    <location>
        <begin position="664"/>
        <end position="701"/>
    </location>
</feature>
<dbReference type="AlphaFoldDB" id="M2MZ89"/>
<evidence type="ECO:0000256" key="5">
    <source>
        <dbReference type="SAM" id="MobiDB-lite"/>
    </source>
</evidence>
<dbReference type="OMA" id="IRVEIAC"/>
<reference evidence="8 9" key="1">
    <citation type="journal article" date="2012" name="PLoS Pathog.">
        <title>Diverse lifestyles and strategies of plant pathogenesis encoded in the genomes of eighteen Dothideomycetes fungi.</title>
        <authorList>
            <person name="Ohm R.A."/>
            <person name="Feau N."/>
            <person name="Henrissat B."/>
            <person name="Schoch C.L."/>
            <person name="Horwitz B.A."/>
            <person name="Barry K.W."/>
            <person name="Condon B.J."/>
            <person name="Copeland A.C."/>
            <person name="Dhillon B."/>
            <person name="Glaser F."/>
            <person name="Hesse C.N."/>
            <person name="Kosti I."/>
            <person name="LaButti K."/>
            <person name="Lindquist E.A."/>
            <person name="Lucas S."/>
            <person name="Salamov A.A."/>
            <person name="Bradshaw R.E."/>
            <person name="Ciuffetti L."/>
            <person name="Hamelin R.C."/>
            <person name="Kema G.H.J."/>
            <person name="Lawrence C."/>
            <person name="Scott J.A."/>
            <person name="Spatafora J.W."/>
            <person name="Turgeon B.G."/>
            <person name="de Wit P.J.G.M."/>
            <person name="Zhong S."/>
            <person name="Goodwin S.B."/>
            <person name="Grigoriev I.V."/>
        </authorList>
    </citation>
    <scope>NUCLEOTIDE SEQUENCE [LARGE SCALE GENOMIC DNA]</scope>
    <source>
        <strain evidence="8 9">UAMH 10762</strain>
    </source>
</reference>
<dbReference type="HOGENOM" id="CLU_003667_0_0_1"/>
<feature type="region of interest" description="Disordered" evidence="5">
    <location>
        <begin position="464"/>
        <end position="492"/>
    </location>
</feature>
<evidence type="ECO:0000313" key="8">
    <source>
        <dbReference type="EMBL" id="EMC96928.1"/>
    </source>
</evidence>
<gene>
    <name evidence="8" type="ORF">BAUCODRAFT_147124</name>
</gene>
<proteinExistence type="predicted"/>
<keyword evidence="2 6" id="KW-0812">Transmembrane</keyword>
<organism evidence="8 9">
    <name type="scientific">Baudoinia panamericana (strain UAMH 10762)</name>
    <name type="common">Angels' share fungus</name>
    <name type="synonym">Baudoinia compniacensis (strain UAMH 10762)</name>
    <dbReference type="NCBI Taxonomy" id="717646"/>
    <lineage>
        <taxon>Eukaryota</taxon>
        <taxon>Fungi</taxon>
        <taxon>Dikarya</taxon>
        <taxon>Ascomycota</taxon>
        <taxon>Pezizomycotina</taxon>
        <taxon>Dothideomycetes</taxon>
        <taxon>Dothideomycetidae</taxon>
        <taxon>Mycosphaerellales</taxon>
        <taxon>Teratosphaeriaceae</taxon>
        <taxon>Baudoinia</taxon>
    </lineage>
</organism>